<dbReference type="PANTHER" id="PTHR10887:SF495">
    <property type="entry name" value="HELICASE SENATAXIN ISOFORM X1-RELATED"/>
    <property type="match status" value="1"/>
</dbReference>
<feature type="region of interest" description="Disordered" evidence="1">
    <location>
        <begin position="549"/>
        <end position="569"/>
    </location>
</feature>
<protein>
    <recommendedName>
        <fullName evidence="2">DNA2/NAM7 helicase helicase domain-containing protein</fullName>
    </recommendedName>
</protein>
<dbReference type="Proteomes" id="UP000235672">
    <property type="component" value="Unassembled WGS sequence"/>
</dbReference>
<dbReference type="Pfam" id="PF13086">
    <property type="entry name" value="AAA_11"/>
    <property type="match status" value="1"/>
</dbReference>
<evidence type="ECO:0000256" key="1">
    <source>
        <dbReference type="SAM" id="MobiDB-lite"/>
    </source>
</evidence>
<dbReference type="EMBL" id="KZ613491">
    <property type="protein sequence ID" value="PMD19018.1"/>
    <property type="molecule type" value="Genomic_DNA"/>
</dbReference>
<evidence type="ECO:0000259" key="2">
    <source>
        <dbReference type="Pfam" id="PF13086"/>
    </source>
</evidence>
<dbReference type="InterPro" id="IPR045055">
    <property type="entry name" value="DNA2/NAM7-like"/>
</dbReference>
<sequence length="569" mass="63954">MQSRNSPVRRAISTETGPEPGLVIYSMYLHSNRGDFPDTPELSKYIGEQRPMIAIIRQKVKTEPELERYFHYIMGQAAVLGSCWHFDIPLTKKREWVRRVKDPEYTFAQQPWMKLPENKKQPGALYAAHDAYQKFLYRKMYRDVQSAALVFEMQSQTEEATSSFIRQIEAVEDKRRLLHPGEEGYDIQQIIFGTLDDYTEEHPIWVNEISPDTKKLVDLYMKSDTMNEMQFSMVKSVLANKDPVTIGLGPPGTGKSRTIAGTVAVGAICGKHSLACAPTNNASLQIHGHLKTELAKMSALPGAAGIKYKLVLFPNWHTTPTELTTRVDHQDDVDETSLSRHFINIMVADITDPTLSQDKRTEATRFMAFHHKYQTGVAVEEDALWFLNKFKKEWRRVLDECHDTVIVMSTCNNAHNLKDAKIWTPQFVIIEEGAFSLEADSLIPLTLKEKKPGHKKGKNPITPYHLEKILLLGDSNQPSPVVLSRGRNEYVKQLKTSLFTRLTKIYNPDRRVLWNYGSNGSTPGPYAASKSASCSTTLPGTSCAAADVSPAKSAAIPEPATIPESTAVT</sequence>
<accession>A0A2J6PYB3</accession>
<evidence type="ECO:0000313" key="4">
    <source>
        <dbReference type="Proteomes" id="UP000235672"/>
    </source>
</evidence>
<keyword evidence="4" id="KW-1185">Reference proteome</keyword>
<evidence type="ECO:0000313" key="3">
    <source>
        <dbReference type="EMBL" id="PMD19018.1"/>
    </source>
</evidence>
<dbReference type="Gene3D" id="3.40.50.300">
    <property type="entry name" value="P-loop containing nucleotide triphosphate hydrolases"/>
    <property type="match status" value="1"/>
</dbReference>
<dbReference type="PANTHER" id="PTHR10887">
    <property type="entry name" value="DNA2/NAM7 HELICASE FAMILY"/>
    <property type="match status" value="1"/>
</dbReference>
<feature type="domain" description="DNA2/NAM7 helicase helicase" evidence="2">
    <location>
        <begin position="226"/>
        <end position="485"/>
    </location>
</feature>
<dbReference type="InterPro" id="IPR027417">
    <property type="entry name" value="P-loop_NTPase"/>
</dbReference>
<reference evidence="3 4" key="1">
    <citation type="submission" date="2016-05" db="EMBL/GenBank/DDBJ databases">
        <title>A degradative enzymes factory behind the ericoid mycorrhizal symbiosis.</title>
        <authorList>
            <consortium name="DOE Joint Genome Institute"/>
            <person name="Martino E."/>
            <person name="Morin E."/>
            <person name="Grelet G."/>
            <person name="Kuo A."/>
            <person name="Kohler A."/>
            <person name="Daghino S."/>
            <person name="Barry K."/>
            <person name="Choi C."/>
            <person name="Cichocki N."/>
            <person name="Clum A."/>
            <person name="Copeland A."/>
            <person name="Hainaut M."/>
            <person name="Haridas S."/>
            <person name="Labutti K."/>
            <person name="Lindquist E."/>
            <person name="Lipzen A."/>
            <person name="Khouja H.-R."/>
            <person name="Murat C."/>
            <person name="Ohm R."/>
            <person name="Olson A."/>
            <person name="Spatafora J."/>
            <person name="Veneault-Fourrey C."/>
            <person name="Henrissat B."/>
            <person name="Grigoriev I."/>
            <person name="Martin F."/>
            <person name="Perotto S."/>
        </authorList>
    </citation>
    <scope>NUCLEOTIDE SEQUENCE [LARGE SCALE GENOMIC DNA]</scope>
    <source>
        <strain evidence="3 4">UAMH 7357</strain>
    </source>
</reference>
<dbReference type="SUPFAM" id="SSF52540">
    <property type="entry name" value="P-loop containing nucleoside triphosphate hydrolases"/>
    <property type="match status" value="1"/>
</dbReference>
<gene>
    <name evidence="3" type="ORF">NA56DRAFT_706062</name>
</gene>
<dbReference type="STRING" id="1745343.A0A2J6PYB3"/>
<dbReference type="AlphaFoldDB" id="A0A2J6PYB3"/>
<organism evidence="3 4">
    <name type="scientific">Hyaloscypha hepaticicola</name>
    <dbReference type="NCBI Taxonomy" id="2082293"/>
    <lineage>
        <taxon>Eukaryota</taxon>
        <taxon>Fungi</taxon>
        <taxon>Dikarya</taxon>
        <taxon>Ascomycota</taxon>
        <taxon>Pezizomycotina</taxon>
        <taxon>Leotiomycetes</taxon>
        <taxon>Helotiales</taxon>
        <taxon>Hyaloscyphaceae</taxon>
        <taxon>Hyaloscypha</taxon>
    </lineage>
</organism>
<name>A0A2J6PYB3_9HELO</name>
<proteinExistence type="predicted"/>
<dbReference type="InterPro" id="IPR041677">
    <property type="entry name" value="DNA2/NAM7_AAA_11"/>
</dbReference>
<dbReference type="GO" id="GO:0004386">
    <property type="term" value="F:helicase activity"/>
    <property type="evidence" value="ECO:0007669"/>
    <property type="project" value="InterPro"/>
</dbReference>